<dbReference type="Proteomes" id="UP000011514">
    <property type="component" value="Unassembled WGS sequence"/>
</dbReference>
<proteinExistence type="predicted"/>
<dbReference type="NCBIfam" id="TIGR04088">
    <property type="entry name" value="cognate_SipW"/>
    <property type="match status" value="1"/>
</dbReference>
<sequence>MGAVGAAGAGAGIGTSALFNDTESFEDNQLTAGSLDLKMDWEEHYSFPQIYDDFGDPTTETDPDTEDEVPLDITRSDPNDSRYVGLPDPENPVVWANAQDDPLGDGQSSLELYFQNTTIEAFPDRLGGENPEATFTSIDSGGEPIVENPCDALADVPQDLSTFATDGMPARTQNGDTNDDGDGLPLLNLQDIKPGDFGEFTFSAHLCDNPGYLWMTMPGGLTESENGLTEPEDEVDDTPDEGELAENVQTALWYDDDCDNQIDTAPDDIVALAIIDTSGSVTPNLQQTIDAGNALAEDLFEASQNNPELEVQAGVITFEGKGDNNDVFLANPIEPIDNYVDNNGDGIFGSGDILPPGQTDGNSPIPQALDVGREYLNDKAAKLVSDGTLDAPVSKQLLLISDGNPVYDTSGNLDAVAGELIDENGQFTFDGNTYESDYFDGKANGSGLALPNPGNPPGAEDRAETALVARDIDGEPFLPGTQYSQPAGPKVDNPDNQPQGLNGSDPADISGDNDIIVRAAAVYDSGAGSGTKQLARDTITAYATSDATMYDIPTAGTGQKSGGTVVGEDIADALTAGGSGEEVIFRGTLEQLESELDPGLALDFDRTTSEQDCHPAGVTHCFGLAWWVPEDVGNEIQSDSVSFDLGFYTEQCRNNDNPTGP</sequence>
<dbReference type="PATRIC" id="fig|1227484.4.peg.1004"/>
<dbReference type="STRING" id="1227484.C471_04890"/>
<accession>M0E604</accession>
<evidence type="ECO:0000256" key="1">
    <source>
        <dbReference type="SAM" id="MobiDB-lite"/>
    </source>
</evidence>
<feature type="region of interest" description="Disordered" evidence="1">
    <location>
        <begin position="49"/>
        <end position="86"/>
    </location>
</feature>
<dbReference type="SUPFAM" id="SSF53300">
    <property type="entry name" value="vWA-like"/>
    <property type="match status" value="1"/>
</dbReference>
<dbReference type="Gene3D" id="3.40.50.410">
    <property type="entry name" value="von Willebrand factor, type A domain"/>
    <property type="match status" value="1"/>
</dbReference>
<evidence type="ECO:0000313" key="3">
    <source>
        <dbReference type="Proteomes" id="UP000011514"/>
    </source>
</evidence>
<protein>
    <submittedName>
        <fullName evidence="2">von Willebrand factor type A</fullName>
    </submittedName>
</protein>
<dbReference type="EMBL" id="AOJE01000012">
    <property type="protein sequence ID" value="ELZ42347.1"/>
    <property type="molecule type" value="Genomic_DNA"/>
</dbReference>
<keyword evidence="3" id="KW-1185">Reference proteome</keyword>
<feature type="compositionally biased region" description="Acidic residues" evidence="1">
    <location>
        <begin position="53"/>
        <end position="70"/>
    </location>
</feature>
<reference evidence="2 3" key="1">
    <citation type="journal article" date="2014" name="PLoS Genet.">
        <title>Phylogenetically driven sequencing of extremely halophilic archaea reveals strategies for static and dynamic osmo-response.</title>
        <authorList>
            <person name="Becker E.A."/>
            <person name="Seitzer P.M."/>
            <person name="Tritt A."/>
            <person name="Larsen D."/>
            <person name="Krusor M."/>
            <person name="Yao A.I."/>
            <person name="Wu D."/>
            <person name="Madern D."/>
            <person name="Eisen J.A."/>
            <person name="Darling A.E."/>
            <person name="Facciotti M.T."/>
        </authorList>
    </citation>
    <scope>NUCLEOTIDE SEQUENCE [LARGE SCALE GENOMIC DNA]</scope>
    <source>
        <strain evidence="2 3">DSM 1137</strain>
    </source>
</reference>
<organism evidence="2 3">
    <name type="scientific">Halorubrum saccharovorum DSM 1137</name>
    <dbReference type="NCBI Taxonomy" id="1227484"/>
    <lineage>
        <taxon>Archaea</taxon>
        <taxon>Methanobacteriati</taxon>
        <taxon>Methanobacteriota</taxon>
        <taxon>Stenosarchaea group</taxon>
        <taxon>Halobacteria</taxon>
        <taxon>Halobacteriales</taxon>
        <taxon>Haloferacaceae</taxon>
        <taxon>Halorubrum</taxon>
    </lineage>
</organism>
<dbReference type="InterPro" id="IPR036465">
    <property type="entry name" value="vWFA_dom_sf"/>
</dbReference>
<dbReference type="AlphaFoldDB" id="M0E604"/>
<dbReference type="eggNOG" id="arCOG02902">
    <property type="taxonomic scope" value="Archaea"/>
</dbReference>
<comment type="caution">
    <text evidence="2">The sequence shown here is derived from an EMBL/GenBank/DDBJ whole genome shotgun (WGS) entry which is preliminary data.</text>
</comment>
<gene>
    <name evidence="2" type="ORF">C471_04890</name>
</gene>
<name>M0E604_9EURY</name>
<dbReference type="InterPro" id="IPR023833">
    <property type="entry name" value="Signal_pept_SipW-depend-type"/>
</dbReference>
<evidence type="ECO:0000313" key="2">
    <source>
        <dbReference type="EMBL" id="ELZ42347.1"/>
    </source>
</evidence>
<dbReference type="eggNOG" id="arCOG02903">
    <property type="taxonomic scope" value="Archaea"/>
</dbReference>
<feature type="region of interest" description="Disordered" evidence="1">
    <location>
        <begin position="474"/>
        <end position="510"/>
    </location>
</feature>